<keyword evidence="12" id="KW-1185">Reference proteome</keyword>
<evidence type="ECO:0000256" key="8">
    <source>
        <dbReference type="ARBA" id="ARBA00023224"/>
    </source>
</evidence>
<dbReference type="InterPro" id="IPR026234">
    <property type="entry name" value="MRGPCRFAMILY"/>
</dbReference>
<dbReference type="PANTHER" id="PTHR11334:SF29">
    <property type="entry name" value="MAS-RELATED G-PROTEIN COUPLED RECEPTOR MEMBER X2"/>
    <property type="match status" value="1"/>
</dbReference>
<dbReference type="PRINTS" id="PR00237">
    <property type="entry name" value="GPCRRHODOPSN"/>
</dbReference>
<dbReference type="SUPFAM" id="SSF81321">
    <property type="entry name" value="Family A G protein-coupled receptor-like"/>
    <property type="match status" value="1"/>
</dbReference>
<keyword evidence="2" id="KW-1003">Cell membrane</keyword>
<accession>A0AAV7SRR4</accession>
<dbReference type="GO" id="GO:0004930">
    <property type="term" value="F:G protein-coupled receptor activity"/>
    <property type="evidence" value="ECO:0007669"/>
    <property type="project" value="UniProtKB-KW"/>
</dbReference>
<evidence type="ECO:0000256" key="9">
    <source>
        <dbReference type="SAM" id="Phobius"/>
    </source>
</evidence>
<sequence>CPSEGITMAGIENVSLNGTDLGKFNQTALDNSTTSFIVAASFILLISLLGIIGNGVIFWYLSFKIRRTNNTMYIKNLAIADLIYLIFVSIVMCITIALFVEKRVIANPMQVLFVLEIILGLANYADMFIRTAISLERCISVHYPIRYSYKRQKFISILVCALIWVFSFLVTLVDNLGCPPERFSRITERCTAVQIFLSVLVFLVCIPIMVISSLILLLRTWSTSTKGQSSRLIIVIVATIIVFLFSVAPMRLLWLLLYLQVVPSDFSAGAFFFTVYIFISIN</sequence>
<evidence type="ECO:0000256" key="2">
    <source>
        <dbReference type="ARBA" id="ARBA00022475"/>
    </source>
</evidence>
<keyword evidence="6 9" id="KW-0472">Membrane</keyword>
<dbReference type="Proteomes" id="UP001066276">
    <property type="component" value="Chromosome 4_2"/>
</dbReference>
<feature type="non-terminal residue" evidence="11">
    <location>
        <position position="1"/>
    </location>
</feature>
<keyword evidence="7" id="KW-0675">Receptor</keyword>
<feature type="transmembrane region" description="Helical" evidence="9">
    <location>
        <begin position="193"/>
        <end position="218"/>
    </location>
</feature>
<dbReference type="Pfam" id="PF00001">
    <property type="entry name" value="7tm_1"/>
    <property type="match status" value="1"/>
</dbReference>
<proteinExistence type="predicted"/>
<evidence type="ECO:0000256" key="6">
    <source>
        <dbReference type="ARBA" id="ARBA00023136"/>
    </source>
</evidence>
<protein>
    <recommendedName>
        <fullName evidence="10">G-protein coupled receptors family 1 profile domain-containing protein</fullName>
    </recommendedName>
</protein>
<feature type="transmembrane region" description="Helical" evidence="9">
    <location>
        <begin position="112"/>
        <end position="133"/>
    </location>
</feature>
<dbReference type="AlphaFoldDB" id="A0AAV7SRR4"/>
<comment type="caution">
    <text evidence="11">The sequence shown here is derived from an EMBL/GenBank/DDBJ whole genome shotgun (WGS) entry which is preliminary data.</text>
</comment>
<evidence type="ECO:0000256" key="1">
    <source>
        <dbReference type="ARBA" id="ARBA00004651"/>
    </source>
</evidence>
<evidence type="ECO:0000256" key="5">
    <source>
        <dbReference type="ARBA" id="ARBA00023040"/>
    </source>
</evidence>
<keyword evidence="5" id="KW-0297">G-protein coupled receptor</keyword>
<feature type="transmembrane region" description="Helical" evidence="9">
    <location>
        <begin position="82"/>
        <end position="100"/>
    </location>
</feature>
<dbReference type="EMBL" id="JANPWB010000008">
    <property type="protein sequence ID" value="KAJ1166748.1"/>
    <property type="molecule type" value="Genomic_DNA"/>
</dbReference>
<feature type="transmembrane region" description="Helical" evidence="9">
    <location>
        <begin position="254"/>
        <end position="279"/>
    </location>
</feature>
<reference evidence="11" key="1">
    <citation type="journal article" date="2022" name="bioRxiv">
        <title>Sequencing and chromosome-scale assembly of the giantPleurodeles waltlgenome.</title>
        <authorList>
            <person name="Brown T."/>
            <person name="Elewa A."/>
            <person name="Iarovenko S."/>
            <person name="Subramanian E."/>
            <person name="Araus A.J."/>
            <person name="Petzold A."/>
            <person name="Susuki M."/>
            <person name="Suzuki K.-i.T."/>
            <person name="Hayashi T."/>
            <person name="Toyoda A."/>
            <person name="Oliveira C."/>
            <person name="Osipova E."/>
            <person name="Leigh N.D."/>
            <person name="Simon A."/>
            <person name="Yun M.H."/>
        </authorList>
    </citation>
    <scope>NUCLEOTIDE SEQUENCE</scope>
    <source>
        <strain evidence="11">20211129_DDA</strain>
        <tissue evidence="11">Liver</tissue>
    </source>
</reference>
<keyword evidence="3 9" id="KW-0812">Transmembrane</keyword>
<evidence type="ECO:0000256" key="3">
    <source>
        <dbReference type="ARBA" id="ARBA00022692"/>
    </source>
</evidence>
<dbReference type="Gene3D" id="1.20.1070.10">
    <property type="entry name" value="Rhodopsin 7-helix transmembrane proteins"/>
    <property type="match status" value="1"/>
</dbReference>
<dbReference type="PANTHER" id="PTHR11334">
    <property type="entry name" value="MAS-RELATED G-PROTEIN COUPLED RECEPTOR"/>
    <property type="match status" value="1"/>
</dbReference>
<gene>
    <name evidence="11" type="ORF">NDU88_007145</name>
</gene>
<evidence type="ECO:0000256" key="7">
    <source>
        <dbReference type="ARBA" id="ARBA00023170"/>
    </source>
</evidence>
<evidence type="ECO:0000313" key="11">
    <source>
        <dbReference type="EMBL" id="KAJ1166748.1"/>
    </source>
</evidence>
<feature type="transmembrane region" description="Helical" evidence="9">
    <location>
        <begin position="36"/>
        <end position="61"/>
    </location>
</feature>
<organism evidence="11 12">
    <name type="scientific">Pleurodeles waltl</name>
    <name type="common">Iberian ribbed newt</name>
    <dbReference type="NCBI Taxonomy" id="8319"/>
    <lineage>
        <taxon>Eukaryota</taxon>
        <taxon>Metazoa</taxon>
        <taxon>Chordata</taxon>
        <taxon>Craniata</taxon>
        <taxon>Vertebrata</taxon>
        <taxon>Euteleostomi</taxon>
        <taxon>Amphibia</taxon>
        <taxon>Batrachia</taxon>
        <taxon>Caudata</taxon>
        <taxon>Salamandroidea</taxon>
        <taxon>Salamandridae</taxon>
        <taxon>Pleurodelinae</taxon>
        <taxon>Pleurodeles</taxon>
    </lineage>
</organism>
<dbReference type="PROSITE" id="PS50262">
    <property type="entry name" value="G_PROTEIN_RECEP_F1_2"/>
    <property type="match status" value="1"/>
</dbReference>
<feature type="domain" description="G-protein coupled receptors family 1 profile" evidence="10">
    <location>
        <begin position="53"/>
        <end position="282"/>
    </location>
</feature>
<feature type="transmembrane region" description="Helical" evidence="9">
    <location>
        <begin position="230"/>
        <end position="248"/>
    </location>
</feature>
<keyword evidence="8" id="KW-0807">Transducer</keyword>
<evidence type="ECO:0000259" key="10">
    <source>
        <dbReference type="PROSITE" id="PS50262"/>
    </source>
</evidence>
<dbReference type="GO" id="GO:0005886">
    <property type="term" value="C:plasma membrane"/>
    <property type="evidence" value="ECO:0007669"/>
    <property type="project" value="UniProtKB-SubCell"/>
</dbReference>
<comment type="subcellular location">
    <subcellularLocation>
        <location evidence="1">Cell membrane</location>
        <topology evidence="1">Multi-pass membrane protein</topology>
    </subcellularLocation>
</comment>
<feature type="non-terminal residue" evidence="11">
    <location>
        <position position="282"/>
    </location>
</feature>
<evidence type="ECO:0000256" key="4">
    <source>
        <dbReference type="ARBA" id="ARBA00022989"/>
    </source>
</evidence>
<name>A0AAV7SRR4_PLEWA</name>
<dbReference type="PRINTS" id="PR02108">
    <property type="entry name" value="MRGPCRFAMILY"/>
</dbReference>
<keyword evidence="4 9" id="KW-1133">Transmembrane helix</keyword>
<evidence type="ECO:0000313" key="12">
    <source>
        <dbReference type="Proteomes" id="UP001066276"/>
    </source>
</evidence>
<feature type="transmembrane region" description="Helical" evidence="9">
    <location>
        <begin position="154"/>
        <end position="173"/>
    </location>
</feature>
<dbReference type="InterPro" id="IPR017452">
    <property type="entry name" value="GPCR_Rhodpsn_7TM"/>
</dbReference>
<dbReference type="InterPro" id="IPR000276">
    <property type="entry name" value="GPCR_Rhodpsn"/>
</dbReference>